<organism evidence="1 2">
    <name type="scientific">Bacillus cereus</name>
    <dbReference type="NCBI Taxonomy" id="1396"/>
    <lineage>
        <taxon>Bacteria</taxon>
        <taxon>Bacillati</taxon>
        <taxon>Bacillota</taxon>
        <taxon>Bacilli</taxon>
        <taxon>Bacillales</taxon>
        <taxon>Bacillaceae</taxon>
        <taxon>Bacillus</taxon>
        <taxon>Bacillus cereus group</taxon>
    </lineage>
</organism>
<evidence type="ECO:0000313" key="1">
    <source>
        <dbReference type="EMBL" id="PDZ94179.1"/>
    </source>
</evidence>
<evidence type="ECO:0000313" key="2">
    <source>
        <dbReference type="Proteomes" id="UP000219922"/>
    </source>
</evidence>
<dbReference type="RefSeq" id="WP_098007234.1">
    <property type="nucleotide sequence ID" value="NZ_NVMX01000243.1"/>
</dbReference>
<dbReference type="EMBL" id="NVMX01000243">
    <property type="protein sequence ID" value="PDZ94179.1"/>
    <property type="molecule type" value="Genomic_DNA"/>
</dbReference>
<sequence>MKTQSKKTGHKSRMVPQKSLEDYISHLEVCLHTENRKKFVRDAAQSMLLWHDGKLTNIQSERLRALANINIGFIA</sequence>
<name>A0A9X6SSF7_BACCE</name>
<proteinExistence type="predicted"/>
<dbReference type="Proteomes" id="UP000219922">
    <property type="component" value="Unassembled WGS sequence"/>
</dbReference>
<dbReference type="AlphaFoldDB" id="A0A9X6SSF7"/>
<comment type="caution">
    <text evidence="1">The sequence shown here is derived from an EMBL/GenBank/DDBJ whole genome shotgun (WGS) entry which is preliminary data.</text>
</comment>
<protein>
    <submittedName>
        <fullName evidence="1">Uncharacterized protein</fullName>
    </submittedName>
</protein>
<gene>
    <name evidence="1" type="ORF">CON36_35190</name>
</gene>
<reference evidence="1 2" key="1">
    <citation type="submission" date="2017-09" db="EMBL/GenBank/DDBJ databases">
        <title>Large-scale bioinformatics analysis of Bacillus genomes uncovers conserved roles of natural products in bacterial physiology.</title>
        <authorList>
            <consortium name="Agbiome Team Llc"/>
            <person name="Bleich R.M."/>
            <person name="Grubbs K.J."/>
            <person name="Santa Maria K.C."/>
            <person name="Allen S.E."/>
            <person name="Farag S."/>
            <person name="Shank E.A."/>
            <person name="Bowers A."/>
        </authorList>
    </citation>
    <scope>NUCLEOTIDE SEQUENCE [LARGE SCALE GENOMIC DNA]</scope>
    <source>
        <strain evidence="1 2">AFS092789</strain>
    </source>
</reference>
<accession>A0A9X6SSF7</accession>